<dbReference type="Proteomes" id="UP000008983">
    <property type="component" value="Unassembled WGS sequence"/>
</dbReference>
<dbReference type="GO" id="GO:0035082">
    <property type="term" value="P:axoneme assembly"/>
    <property type="evidence" value="ECO:0007669"/>
    <property type="project" value="InterPro"/>
</dbReference>
<dbReference type="GeneID" id="14903049"/>
<evidence type="ECO:0000256" key="3">
    <source>
        <dbReference type="ARBA" id="ARBA00022490"/>
    </source>
</evidence>
<dbReference type="AlphaFoldDB" id="G0R6B4"/>
<dbReference type="OMA" id="QYRTCNS"/>
<accession>G0R6B4</accession>
<dbReference type="EMBL" id="GL984393">
    <property type="protein sequence ID" value="EGR26998.1"/>
    <property type="molecule type" value="Genomic_DNA"/>
</dbReference>
<evidence type="ECO:0000256" key="6">
    <source>
        <dbReference type="ARBA" id="ARBA00038014"/>
    </source>
</evidence>
<keyword evidence="8" id="KW-1185">Reference proteome</keyword>
<reference evidence="7 8" key="1">
    <citation type="submission" date="2011-07" db="EMBL/GenBank/DDBJ databases">
        <authorList>
            <person name="Coyne R."/>
            <person name="Brami D."/>
            <person name="Johnson J."/>
            <person name="Hostetler J."/>
            <person name="Hannick L."/>
            <person name="Clark T."/>
            <person name="Cassidy-Hanley D."/>
            <person name="Inman J."/>
        </authorList>
    </citation>
    <scope>NUCLEOTIDE SEQUENCE [LARGE SCALE GENOMIC DNA]</scope>
    <source>
        <strain evidence="7 8">G5</strain>
    </source>
</reference>
<protein>
    <submittedName>
        <fullName evidence="7">Uncharacterized protein</fullName>
    </submittedName>
</protein>
<comment type="similarity">
    <text evidence="6">Belongs to the PIERCE1 family.</text>
</comment>
<dbReference type="PANTHER" id="PTHR20899">
    <property type="entry name" value="PIERCE HOMOLOG"/>
    <property type="match status" value="1"/>
</dbReference>
<keyword evidence="5" id="KW-0966">Cell projection</keyword>
<organism evidence="7 8">
    <name type="scientific">Ichthyophthirius multifiliis</name>
    <name type="common">White spot disease agent</name>
    <name type="synonym">Ich</name>
    <dbReference type="NCBI Taxonomy" id="5932"/>
    <lineage>
        <taxon>Eukaryota</taxon>
        <taxon>Sar</taxon>
        <taxon>Alveolata</taxon>
        <taxon>Ciliophora</taxon>
        <taxon>Intramacronucleata</taxon>
        <taxon>Oligohymenophorea</taxon>
        <taxon>Hymenostomatida</taxon>
        <taxon>Ophryoglenina</taxon>
        <taxon>Ichthyophthirius</taxon>
    </lineage>
</organism>
<dbReference type="RefSeq" id="XP_004023882.1">
    <property type="nucleotide sequence ID" value="XM_004023833.1"/>
</dbReference>
<sequence>MDKKLANYRINNSLGCKAMYITTNNDYGQHNILNSDNIPTYNEIVDSLSDFKRTEKQLKNKTVATKFSEKRSDENEDELMKEKKKFDRNITIPKKFPLNPDQYKKPEQGLNIGNPLYMTANKDYGMLKPSAYEIPNRYYPTDTSYTKAFPYNYKFDGLNTNVTFSKVHKALNEY</sequence>
<evidence type="ECO:0000313" key="8">
    <source>
        <dbReference type="Proteomes" id="UP000008983"/>
    </source>
</evidence>
<evidence type="ECO:0000256" key="5">
    <source>
        <dbReference type="ARBA" id="ARBA00023273"/>
    </source>
</evidence>
<name>G0R6B4_ICHMU</name>
<proteinExistence type="inferred from homology"/>
<evidence type="ECO:0000313" key="7">
    <source>
        <dbReference type="EMBL" id="EGR26998.1"/>
    </source>
</evidence>
<gene>
    <name evidence="7" type="ORF">IMG5_203380</name>
</gene>
<evidence type="ECO:0000256" key="2">
    <source>
        <dbReference type="ARBA" id="ARBA00004245"/>
    </source>
</evidence>
<keyword evidence="3" id="KW-0963">Cytoplasm</keyword>
<dbReference type="OrthoDB" id="306578at2759"/>
<dbReference type="GO" id="GO:0005879">
    <property type="term" value="C:axonemal microtubule"/>
    <property type="evidence" value="ECO:0007669"/>
    <property type="project" value="InterPro"/>
</dbReference>
<dbReference type="eggNOG" id="ENOG502SS86">
    <property type="taxonomic scope" value="Eukaryota"/>
</dbReference>
<dbReference type="PANTHER" id="PTHR20899:SF1">
    <property type="entry name" value="PIERCER OF MICROTUBULE WALL 1 PROTEIN"/>
    <property type="match status" value="1"/>
</dbReference>
<dbReference type="InterPro" id="IPR026507">
    <property type="entry name" value="PIRC1/2"/>
</dbReference>
<keyword evidence="4" id="KW-0206">Cytoskeleton</keyword>
<dbReference type="Pfam" id="PF14892">
    <property type="entry name" value="PIRC1_2"/>
    <property type="match status" value="1"/>
</dbReference>
<evidence type="ECO:0000256" key="1">
    <source>
        <dbReference type="ARBA" id="ARBA00004138"/>
    </source>
</evidence>
<dbReference type="InParanoid" id="G0R6B4"/>
<comment type="subcellular location">
    <subcellularLocation>
        <location evidence="1">Cell projection</location>
        <location evidence="1">Cilium</location>
    </subcellularLocation>
    <subcellularLocation>
        <location evidence="2">Cytoplasm</location>
        <location evidence="2">Cytoskeleton</location>
    </subcellularLocation>
</comment>
<evidence type="ECO:0000256" key="4">
    <source>
        <dbReference type="ARBA" id="ARBA00023212"/>
    </source>
</evidence>